<feature type="transmembrane region" description="Helical" evidence="1">
    <location>
        <begin position="417"/>
        <end position="446"/>
    </location>
</feature>
<proteinExistence type="predicted"/>
<dbReference type="InterPro" id="IPR044851">
    <property type="entry name" value="Wax_synthase"/>
</dbReference>
<reference evidence="2" key="1">
    <citation type="submission" date="2021-06" db="EMBL/GenBank/DDBJ databases">
        <authorList>
            <person name="Kallberg Y."/>
            <person name="Tangrot J."/>
            <person name="Rosling A."/>
        </authorList>
    </citation>
    <scope>NUCLEOTIDE SEQUENCE</scope>
    <source>
        <strain evidence="2">CL551</strain>
    </source>
</reference>
<keyword evidence="1" id="KW-0812">Transmembrane</keyword>
<dbReference type="Proteomes" id="UP000789342">
    <property type="component" value="Unassembled WGS sequence"/>
</dbReference>
<gene>
    <name evidence="2" type="ORF">AMORRO_LOCUS12839</name>
</gene>
<keyword evidence="1" id="KW-0472">Membrane</keyword>
<evidence type="ECO:0000313" key="2">
    <source>
        <dbReference type="EMBL" id="CAG8713373.1"/>
    </source>
</evidence>
<dbReference type="PANTHER" id="PTHR31595:SF57">
    <property type="entry name" value="OS04G0481900 PROTEIN"/>
    <property type="match status" value="1"/>
</dbReference>
<organism evidence="2 3">
    <name type="scientific">Acaulospora morrowiae</name>
    <dbReference type="NCBI Taxonomy" id="94023"/>
    <lineage>
        <taxon>Eukaryota</taxon>
        <taxon>Fungi</taxon>
        <taxon>Fungi incertae sedis</taxon>
        <taxon>Mucoromycota</taxon>
        <taxon>Glomeromycotina</taxon>
        <taxon>Glomeromycetes</taxon>
        <taxon>Diversisporales</taxon>
        <taxon>Acaulosporaceae</taxon>
        <taxon>Acaulospora</taxon>
    </lineage>
</organism>
<feature type="transmembrane region" description="Helical" evidence="1">
    <location>
        <begin position="272"/>
        <end position="293"/>
    </location>
</feature>
<dbReference type="AlphaFoldDB" id="A0A9N9N9M6"/>
<feature type="non-terminal residue" evidence="2">
    <location>
        <position position="595"/>
    </location>
</feature>
<evidence type="ECO:0000313" key="3">
    <source>
        <dbReference type="Proteomes" id="UP000789342"/>
    </source>
</evidence>
<keyword evidence="3" id="KW-1185">Reference proteome</keyword>
<dbReference type="GO" id="GO:0008374">
    <property type="term" value="F:O-acyltransferase activity"/>
    <property type="evidence" value="ECO:0007669"/>
    <property type="project" value="InterPro"/>
</dbReference>
<accession>A0A9N9N9M6</accession>
<evidence type="ECO:0000256" key="1">
    <source>
        <dbReference type="SAM" id="Phobius"/>
    </source>
</evidence>
<feature type="transmembrane region" description="Helical" evidence="1">
    <location>
        <begin position="84"/>
        <end position="103"/>
    </location>
</feature>
<dbReference type="EMBL" id="CAJVPV010020045">
    <property type="protein sequence ID" value="CAG8713373.1"/>
    <property type="molecule type" value="Genomic_DNA"/>
</dbReference>
<feature type="transmembrane region" description="Helical" evidence="1">
    <location>
        <begin position="6"/>
        <end position="23"/>
    </location>
</feature>
<comment type="caution">
    <text evidence="2">The sequence shown here is derived from an EMBL/GenBank/DDBJ whole genome shotgun (WGS) entry which is preliminary data.</text>
</comment>
<feature type="transmembrane region" description="Helical" evidence="1">
    <location>
        <begin position="502"/>
        <end position="522"/>
    </location>
</feature>
<protein>
    <submittedName>
        <fullName evidence="2">4245_t:CDS:1</fullName>
    </submittedName>
</protein>
<dbReference type="OrthoDB" id="2340989at2759"/>
<dbReference type="PANTHER" id="PTHR31595">
    <property type="entry name" value="LONG-CHAIN-ALCOHOL O-FATTY-ACYLTRANSFERASE 3-RELATED"/>
    <property type="match status" value="1"/>
</dbReference>
<keyword evidence="1" id="KW-1133">Transmembrane helix</keyword>
<name>A0A9N9N9M6_9GLOM</name>
<dbReference type="GO" id="GO:0006629">
    <property type="term" value="P:lipid metabolic process"/>
    <property type="evidence" value="ECO:0007669"/>
    <property type="project" value="InterPro"/>
</dbReference>
<sequence>LPLWGYFALLATPLVAFAGLTLNPPALNIQYPKNTASSNTNSPISSTYLNKFDHPIIKNIRLPPPLENSSSTLPKIIKTSYSTIRYLILFTLVVIFLMIPVVFRKDVGCKYRESTGLLVTILSLKMLMWLKRCWQTDVIQSSLKISENARIRDHYKNTKKKIDQNIQQEKFSIDHEKLDSQRVAPFIRTLFYWRQYLGLDTFTLKPKNQHCCSSPLPSSLARSNFTQNQPSPIQLVQLPTPPPELEGSNELPQQPMLMISKKQFSTFLKKRVVIWLMKLIGHGLLIKFLINYVPSLPSTSYSSRLVGFFTSGKSPITAPIELLLIMLVSDNVRDIGEDENESENLNTSFILLLLSNLGLTTPRIKTIKQWLISLIFHTPHLFEVPYLSRNPRDLWSYRWHQSFHELFKEMTYYPVKAFVNGILGVVVRIVKYVLGIFLMLVNFMGGRDDFEEYDEVKSSKNTLQHWAAHIVGTMSVFALSGLLNEYVIFVSSTNGSFVKEQFWFFMVHGVIFVLWETIFGSINFGGVSDETQKNNGDDDENVGVTENSVLESVKNVAKWLIWNSIMLITIPLFVEPLIRLEQLNCVIHINSNLIW</sequence>
<feature type="transmembrane region" description="Helical" evidence="1">
    <location>
        <begin position="466"/>
        <end position="490"/>
    </location>
</feature>